<proteinExistence type="predicted"/>
<evidence type="ECO:0000313" key="5">
    <source>
        <dbReference type="Proteomes" id="UP001499895"/>
    </source>
</evidence>
<keyword evidence="5" id="KW-1185">Reference proteome</keyword>
<dbReference type="InterPro" id="IPR001242">
    <property type="entry name" value="Condensation_dom"/>
</dbReference>
<evidence type="ECO:0000313" key="4">
    <source>
        <dbReference type="EMBL" id="GAA0485681.1"/>
    </source>
</evidence>
<dbReference type="InterPro" id="IPR023213">
    <property type="entry name" value="CAT-like_dom_sf"/>
</dbReference>
<comment type="cofactor">
    <cofactor evidence="1">
        <name>pantetheine 4'-phosphate</name>
        <dbReference type="ChEBI" id="CHEBI:47942"/>
    </cofactor>
</comment>
<gene>
    <name evidence="4" type="ORF">GCM10009544_54000</name>
</gene>
<feature type="domain" description="Carrier" evidence="3">
    <location>
        <begin position="594"/>
        <end position="669"/>
    </location>
</feature>
<dbReference type="Pfam" id="PF00550">
    <property type="entry name" value="PP-binding"/>
    <property type="match status" value="1"/>
</dbReference>
<dbReference type="EMBL" id="BAAAHB010000089">
    <property type="protein sequence ID" value="GAA0485681.1"/>
    <property type="molecule type" value="Genomic_DNA"/>
</dbReference>
<evidence type="ECO:0000259" key="3">
    <source>
        <dbReference type="PROSITE" id="PS50075"/>
    </source>
</evidence>
<dbReference type="Gene3D" id="1.10.1200.10">
    <property type="entry name" value="ACP-like"/>
    <property type="match status" value="1"/>
</dbReference>
<dbReference type="Pfam" id="PF00668">
    <property type="entry name" value="Condensation"/>
    <property type="match status" value="1"/>
</dbReference>
<dbReference type="CDD" id="cd19531">
    <property type="entry name" value="LCL_NRPS-like"/>
    <property type="match status" value="1"/>
</dbReference>
<comment type="caution">
    <text evidence="4">The sequence shown here is derived from an EMBL/GenBank/DDBJ whole genome shotgun (WGS) entry which is preliminary data.</text>
</comment>
<dbReference type="Proteomes" id="UP001499895">
    <property type="component" value="Unassembled WGS sequence"/>
</dbReference>
<name>A0ABP3KS29_9ACTN</name>
<dbReference type="SUPFAM" id="SSF52777">
    <property type="entry name" value="CoA-dependent acyltransferases"/>
    <property type="match status" value="2"/>
</dbReference>
<organism evidence="4 5">
    <name type="scientific">Streptomyces stramineus</name>
    <dbReference type="NCBI Taxonomy" id="173861"/>
    <lineage>
        <taxon>Bacteria</taxon>
        <taxon>Bacillati</taxon>
        <taxon>Actinomycetota</taxon>
        <taxon>Actinomycetes</taxon>
        <taxon>Kitasatosporales</taxon>
        <taxon>Streptomycetaceae</taxon>
        <taxon>Streptomyces</taxon>
    </lineage>
</organism>
<dbReference type="InterPro" id="IPR009081">
    <property type="entry name" value="PP-bd_ACP"/>
</dbReference>
<accession>A0ABP3KS29</accession>
<evidence type="ECO:0000256" key="2">
    <source>
        <dbReference type="SAM" id="MobiDB-lite"/>
    </source>
</evidence>
<sequence length="672" mass="73719">MRFWPWRGAADRSRPPGPEPARFTPSGPPAPRDGPMALSVTQLGEWIFDQRCEGVLSHEPTIVRLEGTLHTAALRAAFAGLQRRHECLRTRFPLIDGVPMQVVEEPRADALPLVDLSALPAGLREREAARIAEETLSAPVRLDDRPPVRQALIRMGRKEHLLLVGIPHITADLWSATLLNDDLMALYGACHDGVPGRPPTAAAQYADYARWQRARWDERRTAGELARWRARLDGLAAADLPLDRPRPAGRRRDCFFVGDELDGELSEELRAFARAENVTLYVVLLAAFHALLGQAAGAGRVLTTSLTAARHGRAVQEMTGPFSDYLAVVGDLTGDPDFRELLRRTRDACLIAHDFQRLPFPMVIEGLDPAKELHPHPLEQIEFHLHNTPPPVLDFAGGLRVSGPLPEPEPGEAEPVPWTADFAFELYDYGTGHLPLHVLLDGHLFDPESAGAWADRYRSVLRAALADPTARLSQLVTPHGPGAEAYDVRRAEEELERCDGVLAALVVMRERRIPTGLAVREPVGYLALAPGRDGTRPHAHGIRGQTRGRAPTVLIERPLAEIRRAAAARSAGGDPAGALPPPEECAWLPEGAPPPADEVERRLAAHWHDVLGAPPAHVTERFYRPGAADLDAIRFLTRVAADFEITVPLVDFMAAPTVSGVKEYLLRNLPVM</sequence>
<dbReference type="Gene3D" id="3.30.559.10">
    <property type="entry name" value="Chloramphenicol acetyltransferase-like domain"/>
    <property type="match status" value="1"/>
</dbReference>
<reference evidence="5" key="1">
    <citation type="journal article" date="2019" name="Int. J. Syst. Evol. Microbiol.">
        <title>The Global Catalogue of Microorganisms (GCM) 10K type strain sequencing project: providing services to taxonomists for standard genome sequencing and annotation.</title>
        <authorList>
            <consortium name="The Broad Institute Genomics Platform"/>
            <consortium name="The Broad Institute Genome Sequencing Center for Infectious Disease"/>
            <person name="Wu L."/>
            <person name="Ma J."/>
        </authorList>
    </citation>
    <scope>NUCLEOTIDE SEQUENCE [LARGE SCALE GENOMIC DNA]</scope>
    <source>
        <strain evidence="5">JCM 10649</strain>
    </source>
</reference>
<protein>
    <recommendedName>
        <fullName evidence="3">Carrier domain-containing protein</fullName>
    </recommendedName>
</protein>
<feature type="region of interest" description="Disordered" evidence="2">
    <location>
        <begin position="1"/>
        <end position="34"/>
    </location>
</feature>
<evidence type="ECO:0000256" key="1">
    <source>
        <dbReference type="ARBA" id="ARBA00001957"/>
    </source>
</evidence>
<dbReference type="SUPFAM" id="SSF47336">
    <property type="entry name" value="ACP-like"/>
    <property type="match status" value="1"/>
</dbReference>
<dbReference type="PANTHER" id="PTHR45527:SF1">
    <property type="entry name" value="FATTY ACID SYNTHASE"/>
    <property type="match status" value="1"/>
</dbReference>
<dbReference type="Gene3D" id="3.30.559.30">
    <property type="entry name" value="Nonribosomal peptide synthetase, condensation domain"/>
    <property type="match status" value="1"/>
</dbReference>
<dbReference type="PANTHER" id="PTHR45527">
    <property type="entry name" value="NONRIBOSOMAL PEPTIDE SYNTHETASE"/>
    <property type="match status" value="1"/>
</dbReference>
<dbReference type="PROSITE" id="PS50075">
    <property type="entry name" value="CARRIER"/>
    <property type="match status" value="1"/>
</dbReference>
<dbReference type="InterPro" id="IPR036736">
    <property type="entry name" value="ACP-like_sf"/>
</dbReference>